<organism evidence="1 2">
    <name type="scientific">Microbotryum intermedium</name>
    <dbReference type="NCBI Taxonomy" id="269621"/>
    <lineage>
        <taxon>Eukaryota</taxon>
        <taxon>Fungi</taxon>
        <taxon>Dikarya</taxon>
        <taxon>Basidiomycota</taxon>
        <taxon>Pucciniomycotina</taxon>
        <taxon>Microbotryomycetes</taxon>
        <taxon>Microbotryales</taxon>
        <taxon>Microbotryaceae</taxon>
        <taxon>Microbotryum</taxon>
    </lineage>
</organism>
<keyword evidence="2" id="KW-1185">Reference proteome</keyword>
<reference evidence="2" key="1">
    <citation type="submission" date="2016-09" db="EMBL/GenBank/DDBJ databases">
        <authorList>
            <person name="Jeantristanb JTB J.-T."/>
            <person name="Ricardo R."/>
        </authorList>
    </citation>
    <scope>NUCLEOTIDE SEQUENCE [LARGE SCALE GENOMIC DNA]</scope>
</reference>
<dbReference type="EMBL" id="FMSP01000004">
    <property type="protein sequence ID" value="SCV69226.1"/>
    <property type="molecule type" value="Genomic_DNA"/>
</dbReference>
<evidence type="ECO:0000313" key="2">
    <source>
        <dbReference type="Proteomes" id="UP000198372"/>
    </source>
</evidence>
<sequence>MGWAHLYEQGHIRRVVASSNNPGFFPERLVIVASLDANLYDETLRVAAHRPVFDVLSSSAPPVPGPSGPHCPSVRHGFLTLHVGFESSTDFFIEPEALLKLQQSVRPSMRELQRAVRPIPLGLELDIGIVGDAKFEVPDLRLETAWNSVRRVPVGHGRISKPHAGRKEMIDVIVAALAQQVSEEGHDSQRD</sequence>
<dbReference type="AlphaFoldDB" id="A0A238FDQ7"/>
<proteinExistence type="predicted"/>
<accession>A0A238FDQ7</accession>
<protein>
    <submittedName>
        <fullName evidence="1">BQ2448_2246 protein</fullName>
    </submittedName>
</protein>
<gene>
    <name evidence="1" type="ORF">BQ2448_2246</name>
</gene>
<name>A0A238FDQ7_9BASI</name>
<evidence type="ECO:0000313" key="1">
    <source>
        <dbReference type="EMBL" id="SCV69226.1"/>
    </source>
</evidence>
<dbReference type="Proteomes" id="UP000198372">
    <property type="component" value="Unassembled WGS sequence"/>
</dbReference>